<evidence type="ECO:0000256" key="1">
    <source>
        <dbReference type="SAM" id="Phobius"/>
    </source>
</evidence>
<reference evidence="2 3" key="1">
    <citation type="submission" date="2020-02" db="EMBL/GenBank/DDBJ databases">
        <title>Draft genome sequence of Haematococcus lacustris strain NIES-144.</title>
        <authorList>
            <person name="Morimoto D."/>
            <person name="Nakagawa S."/>
            <person name="Yoshida T."/>
            <person name="Sawayama S."/>
        </authorList>
    </citation>
    <scope>NUCLEOTIDE SEQUENCE [LARGE SCALE GENOMIC DNA]</scope>
    <source>
        <strain evidence="2 3">NIES-144</strain>
    </source>
</reference>
<dbReference type="InterPro" id="IPR021511">
    <property type="entry name" value="DUF3172"/>
</dbReference>
<keyword evidence="3" id="KW-1185">Reference proteome</keyword>
<feature type="non-terminal residue" evidence="2">
    <location>
        <position position="1"/>
    </location>
</feature>
<organism evidence="2 3">
    <name type="scientific">Haematococcus lacustris</name>
    <name type="common">Green alga</name>
    <name type="synonym">Haematococcus pluvialis</name>
    <dbReference type="NCBI Taxonomy" id="44745"/>
    <lineage>
        <taxon>Eukaryota</taxon>
        <taxon>Viridiplantae</taxon>
        <taxon>Chlorophyta</taxon>
        <taxon>core chlorophytes</taxon>
        <taxon>Chlorophyceae</taxon>
        <taxon>CS clade</taxon>
        <taxon>Chlamydomonadales</taxon>
        <taxon>Haematococcaceae</taxon>
        <taxon>Haematococcus</taxon>
    </lineage>
</organism>
<dbReference type="Pfam" id="PF11371">
    <property type="entry name" value="DUF3172"/>
    <property type="match status" value="1"/>
</dbReference>
<protein>
    <recommendedName>
        <fullName evidence="4">DUF3172 domain-containing protein</fullName>
    </recommendedName>
</protein>
<dbReference type="Proteomes" id="UP000485058">
    <property type="component" value="Unassembled WGS sequence"/>
</dbReference>
<keyword evidence="1" id="KW-0812">Transmembrane</keyword>
<comment type="caution">
    <text evidence="2">The sequence shown here is derived from an EMBL/GenBank/DDBJ whole genome shotgun (WGS) entry which is preliminary data.</text>
</comment>
<evidence type="ECO:0008006" key="4">
    <source>
        <dbReference type="Google" id="ProtNLM"/>
    </source>
</evidence>
<keyword evidence="1" id="KW-0472">Membrane</keyword>
<evidence type="ECO:0000313" key="3">
    <source>
        <dbReference type="Proteomes" id="UP000485058"/>
    </source>
</evidence>
<evidence type="ECO:0000313" key="2">
    <source>
        <dbReference type="EMBL" id="GFH17037.1"/>
    </source>
</evidence>
<gene>
    <name evidence="2" type="ORF">HaLaN_13573</name>
</gene>
<sequence length="186" mass="20265">QQQGYYQPPPPTSQKPQQELGSYANALIAAAFVAGLGLGVYFDSEVTLSPNNVSSTEIIDRSTPNADICMANGYSASVFDMKLYVTFNPFNVYTTQPVIKSGCVLRRANVGMLEREQLVTPHEVDLCKSRMNTFAYMGDLKNSPEVACVYHSEEAENQYLTNLRKNGGMGAMIDSMSGTPAAAEVK</sequence>
<dbReference type="EMBL" id="BLLF01001086">
    <property type="protein sequence ID" value="GFH17037.1"/>
    <property type="molecule type" value="Genomic_DNA"/>
</dbReference>
<name>A0A699Z365_HAELA</name>
<dbReference type="AlphaFoldDB" id="A0A699Z365"/>
<feature type="transmembrane region" description="Helical" evidence="1">
    <location>
        <begin position="20"/>
        <end position="42"/>
    </location>
</feature>
<keyword evidence="1" id="KW-1133">Transmembrane helix</keyword>
<proteinExistence type="predicted"/>
<accession>A0A699Z365</accession>